<dbReference type="Proteomes" id="UP000001568">
    <property type="component" value="Chromosome 2"/>
</dbReference>
<dbReference type="STRING" id="436017.A4RSU8"/>
<dbReference type="EMBL" id="CP000582">
    <property type="protein sequence ID" value="ABO94723.1"/>
    <property type="molecule type" value="Genomic_DNA"/>
</dbReference>
<keyword evidence="5" id="KW-0539">Nucleus</keyword>
<comment type="subcellular location">
    <subcellularLocation>
        <location evidence="1">Nucleus</location>
        <location evidence="1">Nucleolus</location>
    </subcellularLocation>
</comment>
<dbReference type="RefSeq" id="XP_001416430.1">
    <property type="nucleotide sequence ID" value="XM_001416393.1"/>
</dbReference>
<dbReference type="InterPro" id="IPR001680">
    <property type="entry name" value="WD40_rpt"/>
</dbReference>
<keyword evidence="2" id="KW-0698">rRNA processing</keyword>
<dbReference type="PANTHER" id="PTHR18359:SF0">
    <property type="entry name" value="U3 SMALL NUCLEOLAR RNA-ASSOCIATED PROTEIN 18 HOMOLOG"/>
    <property type="match status" value="1"/>
</dbReference>
<name>A4RSU8_OSTLU</name>
<dbReference type="Gramene" id="ABO94723">
    <property type="protein sequence ID" value="ABO94723"/>
    <property type="gene ID" value="OSTLU_119571"/>
</dbReference>
<evidence type="ECO:0000313" key="8">
    <source>
        <dbReference type="Proteomes" id="UP000001568"/>
    </source>
</evidence>
<comment type="similarity">
    <text evidence="6">Belongs to the WD repeat UTP18 family.</text>
</comment>
<dbReference type="OMA" id="FEWTVAC"/>
<keyword evidence="4" id="KW-0677">Repeat</keyword>
<evidence type="ECO:0000256" key="3">
    <source>
        <dbReference type="ARBA" id="ARBA00022574"/>
    </source>
</evidence>
<evidence type="ECO:0000256" key="4">
    <source>
        <dbReference type="ARBA" id="ARBA00022737"/>
    </source>
</evidence>
<organism evidence="7 8">
    <name type="scientific">Ostreococcus lucimarinus (strain CCE9901)</name>
    <dbReference type="NCBI Taxonomy" id="436017"/>
    <lineage>
        <taxon>Eukaryota</taxon>
        <taxon>Viridiplantae</taxon>
        <taxon>Chlorophyta</taxon>
        <taxon>Mamiellophyceae</taxon>
        <taxon>Mamiellales</taxon>
        <taxon>Bathycoccaceae</taxon>
        <taxon>Ostreococcus</taxon>
    </lineage>
</organism>
<dbReference type="GeneID" id="5000349"/>
<dbReference type="GO" id="GO:0006364">
    <property type="term" value="P:rRNA processing"/>
    <property type="evidence" value="ECO:0007669"/>
    <property type="project" value="UniProtKB-KW"/>
</dbReference>
<sequence>MGGSRGRAWIDDHGDGGFCGNFANKRRVEAVEFAGSELALSQPDEESISFIGSKVVKRWSDGTHTSTGRAFPEVGNSAVRVGLEARRNLNLLDFTRVKDFDFDGPPESAAICVHFHHKRELALSASADSRVNIFRVDGKNNKLFQTLSIENVSIKNVEFSRSSDYTIICGKGNLLLGHLERNTVERVHMRRETLVRGTFAQAPGTDLLGIPGSSEVNIISQTSRTCVMKLNTTGTSVRACVFSHAGMEIIGVTDDGLLYCWDVRMQRCLKKAAGFDDTKCICLTPDGEKIITGQGNGIVSVHRFADVDWSDPYKRRTQSPAKRISSLSTSVTSLSSDPHGDIIIMSSSFKKNALRAFHVPTLSMVKAWPTSSTPLHYVSSTAFNNDGTLLAVANARGRILTYRVCSRQTNA</sequence>
<dbReference type="InterPro" id="IPR045161">
    <property type="entry name" value="Utp18"/>
</dbReference>
<dbReference type="PANTHER" id="PTHR18359">
    <property type="entry name" value="WD-REPEAT PROTEIN-RELATED"/>
    <property type="match status" value="1"/>
</dbReference>
<keyword evidence="8" id="KW-1185">Reference proteome</keyword>
<dbReference type="KEGG" id="olu:OSTLU_119571"/>
<dbReference type="HOGENOM" id="CLU_669750_0_0_1"/>
<dbReference type="InterPro" id="IPR036322">
    <property type="entry name" value="WD40_repeat_dom_sf"/>
</dbReference>
<dbReference type="SMART" id="SM00320">
    <property type="entry name" value="WD40"/>
    <property type="match status" value="4"/>
</dbReference>
<keyword evidence="3" id="KW-0853">WD repeat</keyword>
<dbReference type="Gene3D" id="2.130.10.10">
    <property type="entry name" value="YVTN repeat-like/Quinoprotein amine dehydrogenase"/>
    <property type="match status" value="1"/>
</dbReference>
<reference evidence="7 8" key="1">
    <citation type="journal article" date="2007" name="Proc. Natl. Acad. Sci. U.S.A.">
        <title>The tiny eukaryote Ostreococcus provides genomic insights into the paradox of plankton speciation.</title>
        <authorList>
            <person name="Palenik B."/>
            <person name="Grimwood J."/>
            <person name="Aerts A."/>
            <person name="Rouze P."/>
            <person name="Salamov A."/>
            <person name="Putnam N."/>
            <person name="Dupont C."/>
            <person name="Jorgensen R."/>
            <person name="Derelle E."/>
            <person name="Rombauts S."/>
            <person name="Zhou K."/>
            <person name="Otillar R."/>
            <person name="Merchant S.S."/>
            <person name="Podell S."/>
            <person name="Gaasterland T."/>
            <person name="Napoli C."/>
            <person name="Gendler K."/>
            <person name="Manuell A."/>
            <person name="Tai V."/>
            <person name="Vallon O."/>
            <person name="Piganeau G."/>
            <person name="Jancek S."/>
            <person name="Heijde M."/>
            <person name="Jabbari K."/>
            <person name="Bowler C."/>
            <person name="Lohr M."/>
            <person name="Robbens S."/>
            <person name="Werner G."/>
            <person name="Dubchak I."/>
            <person name="Pazour G.J."/>
            <person name="Ren Q."/>
            <person name="Paulsen I."/>
            <person name="Delwiche C."/>
            <person name="Schmutz J."/>
            <person name="Rokhsar D."/>
            <person name="Van de Peer Y."/>
            <person name="Moreau H."/>
            <person name="Grigoriev I.V."/>
        </authorList>
    </citation>
    <scope>NUCLEOTIDE SEQUENCE [LARGE SCALE GENOMIC DNA]</scope>
    <source>
        <strain evidence="7 8">CCE9901</strain>
    </source>
</reference>
<evidence type="ECO:0000256" key="6">
    <source>
        <dbReference type="ARBA" id="ARBA00025767"/>
    </source>
</evidence>
<dbReference type="AlphaFoldDB" id="A4RSU8"/>
<dbReference type="OrthoDB" id="1935146at2759"/>
<evidence type="ECO:0000256" key="2">
    <source>
        <dbReference type="ARBA" id="ARBA00022552"/>
    </source>
</evidence>
<dbReference type="InterPro" id="IPR015943">
    <property type="entry name" value="WD40/YVTN_repeat-like_dom_sf"/>
</dbReference>
<protein>
    <submittedName>
        <fullName evidence="7">WD-repeat protein</fullName>
    </submittedName>
</protein>
<evidence type="ECO:0000313" key="7">
    <source>
        <dbReference type="EMBL" id="ABO94723.1"/>
    </source>
</evidence>
<proteinExistence type="inferred from homology"/>
<accession>A4RSU8</accession>
<evidence type="ECO:0000256" key="1">
    <source>
        <dbReference type="ARBA" id="ARBA00004604"/>
    </source>
</evidence>
<dbReference type="SUPFAM" id="SSF50978">
    <property type="entry name" value="WD40 repeat-like"/>
    <property type="match status" value="1"/>
</dbReference>
<dbReference type="GO" id="GO:0034388">
    <property type="term" value="C:Pwp2p-containing subcomplex of 90S preribosome"/>
    <property type="evidence" value="ECO:0007669"/>
    <property type="project" value="TreeGrafter"/>
</dbReference>
<gene>
    <name evidence="7" type="primary">Wdr50</name>
    <name evidence="7" type="ORF">OSTLU_119571</name>
</gene>
<evidence type="ECO:0000256" key="5">
    <source>
        <dbReference type="ARBA" id="ARBA00023242"/>
    </source>
</evidence>
<dbReference type="eggNOG" id="KOG2055">
    <property type="taxonomic scope" value="Eukaryota"/>
</dbReference>
<dbReference type="GO" id="GO:0032040">
    <property type="term" value="C:small-subunit processome"/>
    <property type="evidence" value="ECO:0007669"/>
    <property type="project" value="TreeGrafter"/>
</dbReference>